<evidence type="ECO:0000256" key="10">
    <source>
        <dbReference type="ARBA" id="ARBA00023136"/>
    </source>
</evidence>
<comment type="caution">
    <text evidence="13">Lacks conserved residue(s) required for the propagation of feature annotation.</text>
</comment>
<evidence type="ECO:0000256" key="13">
    <source>
        <dbReference type="PROSITE-ProRule" id="PRU00500"/>
    </source>
</evidence>
<evidence type="ECO:0000259" key="18">
    <source>
        <dbReference type="PROSITE" id="PS51465"/>
    </source>
</evidence>
<dbReference type="SUPFAM" id="SSF100895">
    <property type="entry name" value="Kazal-type serine protease inhibitors"/>
    <property type="match status" value="1"/>
</dbReference>
<organism evidence="19 20">
    <name type="scientific">Collichthys lucidus</name>
    <name type="common">Big head croaker</name>
    <name type="synonym">Sciaena lucida</name>
    <dbReference type="NCBI Taxonomy" id="240159"/>
    <lineage>
        <taxon>Eukaryota</taxon>
        <taxon>Metazoa</taxon>
        <taxon>Chordata</taxon>
        <taxon>Craniata</taxon>
        <taxon>Vertebrata</taxon>
        <taxon>Euteleostomi</taxon>
        <taxon>Actinopterygii</taxon>
        <taxon>Neopterygii</taxon>
        <taxon>Teleostei</taxon>
        <taxon>Neoteleostei</taxon>
        <taxon>Acanthomorphata</taxon>
        <taxon>Eupercaria</taxon>
        <taxon>Sciaenidae</taxon>
        <taxon>Collichthys</taxon>
    </lineage>
</organism>
<dbReference type="InterPro" id="IPR002350">
    <property type="entry name" value="Kazal_dom"/>
</dbReference>
<dbReference type="InterPro" id="IPR003663">
    <property type="entry name" value="Sugar/inositol_transpt"/>
</dbReference>
<dbReference type="GO" id="GO:0070837">
    <property type="term" value="P:dehydroascorbic acid transport"/>
    <property type="evidence" value="ECO:0007669"/>
    <property type="project" value="TreeGrafter"/>
</dbReference>
<dbReference type="EMBL" id="CM014095">
    <property type="protein sequence ID" value="TKS87116.1"/>
    <property type="molecule type" value="Genomic_DNA"/>
</dbReference>
<dbReference type="GO" id="GO:0046323">
    <property type="term" value="P:D-glucose import"/>
    <property type="evidence" value="ECO:0007669"/>
    <property type="project" value="TreeGrafter"/>
</dbReference>
<evidence type="ECO:0000256" key="15">
    <source>
        <dbReference type="SAM" id="Phobius"/>
    </source>
</evidence>
<evidence type="ECO:0000256" key="9">
    <source>
        <dbReference type="ARBA" id="ARBA00022989"/>
    </source>
</evidence>
<dbReference type="SUPFAM" id="SSF47473">
    <property type="entry name" value="EF-hand"/>
    <property type="match status" value="1"/>
</dbReference>
<keyword evidence="12" id="KW-0325">Glycoprotein</keyword>
<evidence type="ECO:0000256" key="8">
    <source>
        <dbReference type="ARBA" id="ARBA00022837"/>
    </source>
</evidence>
<evidence type="ECO:0000256" key="4">
    <source>
        <dbReference type="ARBA" id="ARBA00022692"/>
    </source>
</evidence>
<evidence type="ECO:0000256" key="14">
    <source>
        <dbReference type="SAM" id="MobiDB-lite"/>
    </source>
</evidence>
<proteinExistence type="predicted"/>
<dbReference type="Pfam" id="PF00086">
    <property type="entry name" value="Thyroglobulin_1"/>
    <property type="match status" value="2"/>
</dbReference>
<accession>A0A4U5VGC2</accession>
<evidence type="ECO:0000256" key="6">
    <source>
        <dbReference type="ARBA" id="ARBA00022729"/>
    </source>
</evidence>
<dbReference type="SMART" id="SM00211">
    <property type="entry name" value="TY"/>
    <property type="match status" value="2"/>
</dbReference>
<keyword evidence="20" id="KW-1185">Reference proteome</keyword>
<keyword evidence="3" id="KW-0964">Secreted</keyword>
<dbReference type="InterPro" id="IPR020846">
    <property type="entry name" value="MFS_dom"/>
</dbReference>
<dbReference type="InterPro" id="IPR000716">
    <property type="entry name" value="Thyroglobulin_1"/>
</dbReference>
<dbReference type="InterPro" id="IPR019577">
    <property type="entry name" value="SPARC/Testican_Ca-bd-dom"/>
</dbReference>
<comment type="subcellular location">
    <subcellularLocation>
        <location evidence="1">Membrane</location>
        <topology evidence="1">Multi-pass membrane protein</topology>
    </subcellularLocation>
    <subcellularLocation>
        <location evidence="2">Secreted</location>
        <location evidence="2">Extracellular space</location>
        <location evidence="2">Extracellular matrix</location>
    </subcellularLocation>
</comment>
<dbReference type="GO" id="GO:0055056">
    <property type="term" value="F:D-glucose transmembrane transporter activity"/>
    <property type="evidence" value="ECO:0007669"/>
    <property type="project" value="TreeGrafter"/>
</dbReference>
<feature type="transmembrane region" description="Helical" evidence="15">
    <location>
        <begin position="901"/>
        <end position="924"/>
    </location>
</feature>
<dbReference type="Gene3D" id="3.30.60.30">
    <property type="match status" value="1"/>
</dbReference>
<dbReference type="InterPro" id="IPR005829">
    <property type="entry name" value="Sugar_transporter_CS"/>
</dbReference>
<evidence type="ECO:0000256" key="1">
    <source>
        <dbReference type="ARBA" id="ARBA00004141"/>
    </source>
</evidence>
<dbReference type="Pfam" id="PF00083">
    <property type="entry name" value="Sugar_tr"/>
    <property type="match status" value="2"/>
</dbReference>
<evidence type="ECO:0000256" key="7">
    <source>
        <dbReference type="ARBA" id="ARBA00022737"/>
    </source>
</evidence>
<evidence type="ECO:0000259" key="17">
    <source>
        <dbReference type="PROSITE" id="PS51162"/>
    </source>
</evidence>
<feature type="disulfide bond" evidence="13">
    <location>
        <begin position="199"/>
        <end position="206"/>
    </location>
</feature>
<feature type="transmembrane region" description="Helical" evidence="15">
    <location>
        <begin position="876"/>
        <end position="895"/>
    </location>
</feature>
<keyword evidence="11 13" id="KW-1015">Disulfide bond</keyword>
<feature type="domain" description="Kazal-like" evidence="18">
    <location>
        <begin position="79"/>
        <end position="131"/>
    </location>
</feature>
<dbReference type="SUPFAM" id="SSF57610">
    <property type="entry name" value="Thyroglobulin type-1 domain"/>
    <property type="match status" value="2"/>
</dbReference>
<feature type="transmembrane region" description="Helical" evidence="15">
    <location>
        <begin position="936"/>
        <end position="959"/>
    </location>
</feature>
<protein>
    <submittedName>
        <fullName evidence="19">SPARC-related modular calcium-binding protein 1</fullName>
    </submittedName>
</protein>
<reference evidence="19 20" key="1">
    <citation type="submission" date="2019-01" db="EMBL/GenBank/DDBJ databases">
        <title>Genome Assembly of Collichthys lucidus.</title>
        <authorList>
            <person name="Cai M."/>
            <person name="Xiao S."/>
        </authorList>
    </citation>
    <scope>NUCLEOTIDE SEQUENCE [LARGE SCALE GENOMIC DNA]</scope>
    <source>
        <strain evidence="19">JT15FE1705JMU</strain>
        <tissue evidence="19">Muscle</tissue>
    </source>
</reference>
<keyword evidence="4 15" id="KW-0812">Transmembrane</keyword>
<dbReference type="GO" id="GO:0005886">
    <property type="term" value="C:plasma membrane"/>
    <property type="evidence" value="ECO:0007669"/>
    <property type="project" value="TreeGrafter"/>
</dbReference>
<sequence>MGSARGAKGERGMVWLLHSSLVQGSLSQIMLLYLFRPLVEAFSQIPTALREISASNYPVTRLVFYLQLMFDFISPWLIGDRDSHCGVICSRTQGKPVCGSDGRSYETGCELQRARCQDKTLTLAHRGRCRGKNWVKIDQLPVAPAPTSTSEGRDLELKDAGQSKCRVERTQALEQARRPQESMFIPDCNEDGTFAQVQCHTLTGYCWCVTSDGKPVSGSSVQNRTPFVAHSRDLDQTVIVKYYDGSKPTPTMETHVPPEGDEITAPTLWIKQVYKGNKNSSTSRKQEKVPSCDQERQSALEEARQNPREAIFIPDCGPGGLYKPVQCHQSTGYCWCVLVDTGRPIPGTSTRYQTPECDSAARSRVSDTEDPFQGRDLTGCPEGKKVEFITSLLDALTTDMVQAINSPAPSGGGRFVEPDPSHTLEERVVHWYFAQLDNNGSHDINKKELKPFKRYLKKKAKPKKCARKFTDYCDLNKDRAISLQELKGCLGVSKEGSSTTSGSQGTRQGTKLFILDRHWSVVGHIYSLQYVLLVEELRACGAECSTSDVDQLVHENQKRPTAAILSGLPQIHQLGSHLTATLLTSILAAVLGSLQIGYHTGNVNAPAKIIEEFFNHTWKARHNQSMPDHSLTLLWSLSVSIKDFGALLGSLGVKYLADSYGRRNSILIVNCLSVVGACLMAASKTSKSFEVLILGRLVFGLFCGLVMSLNPLYIQEVSPTNLRGAFATLNQVSFATGILVGMVAGLETALGTEHHWAMMLSLSLIPALTQYLVLPFCPESPRYLLINRREESRAEAALLRLRGSADKVFTELEEMKEEAARTQSGVTIHEFFKKRRYKQPIIIVLIINLGSQLSGFNAIINYSTRMFQAKFDEAKYLTLGVGAVNVTFTLVAHLVPELRSLQVLLVFCLISAYELGPGPISWFIAAELFDQPGRPIAMAFTSMLNWGGKFVLALLFPPLLKVCGAYVYLLFMIVALVAFTFTWIRLPETKGRTFDDIAELFRGADEIPLHNKMGFNTFT</sequence>
<name>A0A4U5VGC2_COLLU</name>
<dbReference type="InterPro" id="IPR036259">
    <property type="entry name" value="MFS_trans_sf"/>
</dbReference>
<dbReference type="CDD" id="cd00191">
    <property type="entry name" value="TY"/>
    <property type="match status" value="2"/>
</dbReference>
<feature type="transmembrane region" description="Helical" evidence="15">
    <location>
        <begin position="12"/>
        <end position="35"/>
    </location>
</feature>
<dbReference type="PANTHER" id="PTHR23503:SF99">
    <property type="entry name" value="SOLUTE CARRIER FAMILY 2, FACILITATED GLUCOSE TRANSPORTER MEMBER 3"/>
    <property type="match status" value="1"/>
</dbReference>
<dbReference type="CDD" id="cd00104">
    <property type="entry name" value="KAZAL_FS"/>
    <property type="match status" value="1"/>
</dbReference>
<feature type="transmembrane region" description="Helical" evidence="15">
    <location>
        <begin position="665"/>
        <end position="682"/>
    </location>
</feature>
<dbReference type="Pfam" id="PF07648">
    <property type="entry name" value="Kazal_2"/>
    <property type="match status" value="1"/>
</dbReference>
<dbReference type="Gene3D" id="4.10.800.10">
    <property type="entry name" value="Thyroglobulin type-1"/>
    <property type="match status" value="2"/>
</dbReference>
<keyword evidence="6" id="KW-0732">Signal</keyword>
<dbReference type="PROSITE" id="PS50850">
    <property type="entry name" value="MFS"/>
    <property type="match status" value="1"/>
</dbReference>
<evidence type="ECO:0000256" key="3">
    <source>
        <dbReference type="ARBA" id="ARBA00022525"/>
    </source>
</evidence>
<dbReference type="PROSITE" id="PS00484">
    <property type="entry name" value="THYROGLOBULIN_1_1"/>
    <property type="match status" value="2"/>
</dbReference>
<feature type="transmembrane region" description="Helical" evidence="15">
    <location>
        <begin position="725"/>
        <end position="744"/>
    </location>
</feature>
<dbReference type="PROSITE" id="PS00018">
    <property type="entry name" value="EF_HAND_1"/>
    <property type="match status" value="2"/>
</dbReference>
<keyword evidence="9 15" id="KW-1133">Transmembrane helix</keyword>
<dbReference type="Pfam" id="PF16597">
    <property type="entry name" value="Thyroglob_assoc"/>
    <property type="match status" value="1"/>
</dbReference>
<feature type="transmembrane region" description="Helical" evidence="15">
    <location>
        <begin position="694"/>
        <end position="713"/>
    </location>
</feature>
<evidence type="ECO:0000256" key="12">
    <source>
        <dbReference type="ARBA" id="ARBA00023180"/>
    </source>
</evidence>
<dbReference type="FunFam" id="4.10.800.10:FF:000004">
    <property type="entry name" value="SPARC-related modular calcium-binding protein 1"/>
    <property type="match status" value="1"/>
</dbReference>
<feature type="domain" description="Thyroglobulin type-1" evidence="17">
    <location>
        <begin position="162"/>
        <end position="228"/>
    </location>
</feature>
<feature type="region of interest" description="Disordered" evidence="14">
    <location>
        <begin position="276"/>
        <end position="304"/>
    </location>
</feature>
<keyword evidence="8" id="KW-0106">Calcium</keyword>
<dbReference type="PROSITE" id="PS51162">
    <property type="entry name" value="THYROGLOBULIN_1_2"/>
    <property type="match status" value="2"/>
</dbReference>
<keyword evidence="7" id="KW-0677">Repeat</keyword>
<dbReference type="PROSITE" id="PS00217">
    <property type="entry name" value="SUGAR_TRANSPORT_2"/>
    <property type="match status" value="1"/>
</dbReference>
<keyword evidence="10 15" id="KW-0472">Membrane</keyword>
<gene>
    <name evidence="19" type="ORF">D9C73_021240</name>
</gene>
<dbReference type="STRING" id="240159.A0A4U5VGC2"/>
<dbReference type="PANTHER" id="PTHR23503">
    <property type="entry name" value="SOLUTE CARRIER FAMILY 2"/>
    <property type="match status" value="1"/>
</dbReference>
<evidence type="ECO:0000313" key="19">
    <source>
        <dbReference type="EMBL" id="TKS87116.1"/>
    </source>
</evidence>
<dbReference type="Gene3D" id="1.10.238.10">
    <property type="entry name" value="EF-hand"/>
    <property type="match status" value="1"/>
</dbReference>
<dbReference type="AlphaFoldDB" id="A0A4U5VGC2"/>
<dbReference type="InterPro" id="IPR036058">
    <property type="entry name" value="Kazal_dom_sf"/>
</dbReference>
<feature type="compositionally biased region" description="Basic and acidic residues" evidence="14">
    <location>
        <begin position="284"/>
        <end position="304"/>
    </location>
</feature>
<dbReference type="InterPro" id="IPR011992">
    <property type="entry name" value="EF-hand-dom_pair"/>
</dbReference>
<dbReference type="GO" id="GO:0005509">
    <property type="term" value="F:calcium ion binding"/>
    <property type="evidence" value="ECO:0007669"/>
    <property type="project" value="InterPro"/>
</dbReference>
<feature type="disulfide bond" evidence="13">
    <location>
        <begin position="327"/>
        <end position="334"/>
    </location>
</feature>
<evidence type="ECO:0000256" key="5">
    <source>
        <dbReference type="ARBA" id="ARBA00022723"/>
    </source>
</evidence>
<feature type="transmembrane region" description="Helical" evidence="15">
    <location>
        <begin position="841"/>
        <end position="864"/>
    </location>
</feature>
<evidence type="ECO:0000313" key="20">
    <source>
        <dbReference type="Proteomes" id="UP000298787"/>
    </source>
</evidence>
<evidence type="ECO:0000256" key="11">
    <source>
        <dbReference type="ARBA" id="ARBA00023157"/>
    </source>
</evidence>
<dbReference type="InterPro" id="IPR036857">
    <property type="entry name" value="Thyroglobulin_1_sf"/>
</dbReference>
<dbReference type="Proteomes" id="UP000298787">
    <property type="component" value="Chromosome 18"/>
</dbReference>
<feature type="transmembrane region" description="Helical" evidence="15">
    <location>
        <begin position="631"/>
        <end position="653"/>
    </location>
</feature>
<feature type="transmembrane region" description="Helical" evidence="15">
    <location>
        <begin position="756"/>
        <end position="774"/>
    </location>
</feature>
<feature type="domain" description="Thyroglobulin type-1" evidence="17">
    <location>
        <begin position="289"/>
        <end position="357"/>
    </location>
</feature>
<evidence type="ECO:0000256" key="2">
    <source>
        <dbReference type="ARBA" id="ARBA00004498"/>
    </source>
</evidence>
<dbReference type="PROSITE" id="PS51465">
    <property type="entry name" value="KAZAL_2"/>
    <property type="match status" value="1"/>
</dbReference>
<evidence type="ECO:0000259" key="16">
    <source>
        <dbReference type="PROSITE" id="PS50850"/>
    </source>
</evidence>
<feature type="domain" description="Major facilitator superfamily (MFS) profile" evidence="16">
    <location>
        <begin position="585"/>
        <end position="990"/>
    </location>
</feature>
<dbReference type="Gene3D" id="1.20.1250.20">
    <property type="entry name" value="MFS general substrate transporter like domains"/>
    <property type="match status" value="1"/>
</dbReference>
<dbReference type="InterPro" id="IPR018247">
    <property type="entry name" value="EF_Hand_1_Ca_BS"/>
</dbReference>
<feature type="transmembrane region" description="Helical" evidence="15">
    <location>
        <begin position="965"/>
        <end position="984"/>
    </location>
</feature>
<dbReference type="PRINTS" id="PR00171">
    <property type="entry name" value="SUGRTRNSPORT"/>
</dbReference>
<keyword evidence="5" id="KW-0479">Metal-binding</keyword>
<dbReference type="InterPro" id="IPR005828">
    <property type="entry name" value="MFS_sugar_transport-like"/>
</dbReference>
<dbReference type="SUPFAM" id="SSF103473">
    <property type="entry name" value="MFS general substrate transporter"/>
    <property type="match status" value="1"/>
</dbReference>
<dbReference type="SMART" id="SM00280">
    <property type="entry name" value="KAZAL"/>
    <property type="match status" value="1"/>
</dbReference>
<dbReference type="Pfam" id="PF10591">
    <property type="entry name" value="SPARC_Ca_bdg"/>
    <property type="match status" value="1"/>
</dbReference>
<dbReference type="InterPro" id="IPR045263">
    <property type="entry name" value="GLUT"/>
</dbReference>